<evidence type="ECO:0000256" key="4">
    <source>
        <dbReference type="ARBA" id="ARBA00022927"/>
    </source>
</evidence>
<gene>
    <name evidence="10" type="ORF">MERGE_002379</name>
</gene>
<accession>A0A899FXP9</accession>
<comment type="subcellular location">
    <subcellularLocation>
        <location evidence="1">Nucleus</location>
        <location evidence="1">Nuclear pore complex</location>
    </subcellularLocation>
</comment>
<dbReference type="AlphaFoldDB" id="A0A899FXP9"/>
<keyword evidence="5" id="KW-0811">Translocation</keyword>
<dbReference type="Proteomes" id="UP000663699">
    <property type="component" value="Chromosome 5"/>
</dbReference>
<dbReference type="InterPro" id="IPR015007">
    <property type="entry name" value="NUP2/50/61"/>
</dbReference>
<evidence type="ECO:0000256" key="6">
    <source>
        <dbReference type="ARBA" id="ARBA00023132"/>
    </source>
</evidence>
<dbReference type="GO" id="GO:0015031">
    <property type="term" value="P:protein transport"/>
    <property type="evidence" value="ECO:0007669"/>
    <property type="project" value="UniProtKB-KW"/>
</dbReference>
<feature type="region of interest" description="Disordered" evidence="8">
    <location>
        <begin position="172"/>
        <end position="215"/>
    </location>
</feature>
<dbReference type="Gene3D" id="2.30.29.30">
    <property type="entry name" value="Pleckstrin-homology domain (PH domain)/Phosphotyrosine-binding domain (PTB)"/>
    <property type="match status" value="1"/>
</dbReference>
<keyword evidence="3" id="KW-0509">mRNA transport</keyword>
<feature type="compositionally biased region" description="Low complexity" evidence="8">
    <location>
        <begin position="261"/>
        <end position="270"/>
    </location>
</feature>
<reference evidence="10" key="1">
    <citation type="submission" date="2020-06" db="EMBL/GenBank/DDBJ databases">
        <title>Genomes of multiple members of Pneumocystis genus reveal paths to human pathogen Pneumocystis jirovecii.</title>
        <authorList>
            <person name="Cisse O.H."/>
            <person name="Ma L."/>
            <person name="Dekker J."/>
            <person name="Khil P."/>
            <person name="Jo J."/>
            <person name="Brenchley J."/>
            <person name="Blair R."/>
            <person name="Pahar B."/>
            <person name="Chabe M."/>
            <person name="Van Rompay K.A."/>
            <person name="Keesler R."/>
            <person name="Sukura A."/>
            <person name="Hirsch V."/>
            <person name="Kutty G."/>
            <person name="Liu Y."/>
            <person name="Peng L."/>
            <person name="Chen J."/>
            <person name="Song J."/>
            <person name="Weissenbacher-Lang C."/>
            <person name="Xu J."/>
            <person name="Upham N.S."/>
            <person name="Stajich J.E."/>
            <person name="Cuomo C.A."/>
            <person name="Cushion M.T."/>
            <person name="Kovacs J.A."/>
        </authorList>
    </citation>
    <scope>NUCLEOTIDE SEQUENCE</scope>
    <source>
        <strain evidence="10">2A</strain>
    </source>
</reference>
<dbReference type="GO" id="GO:0051028">
    <property type="term" value="P:mRNA transport"/>
    <property type="evidence" value="ECO:0007669"/>
    <property type="project" value="UniProtKB-KW"/>
</dbReference>
<feature type="region of interest" description="Disordered" evidence="8">
    <location>
        <begin position="420"/>
        <end position="448"/>
    </location>
</feature>
<dbReference type="PANTHER" id="PTHR38697:SF1">
    <property type="entry name" value="NUCLEAR PORE COMPLEX PROTEIN SIMILAR TO S. CEREVISIAE NUP2 (EUROFUNG)"/>
    <property type="match status" value="1"/>
</dbReference>
<proteinExistence type="predicted"/>
<dbReference type="InterPro" id="IPR000156">
    <property type="entry name" value="Ran_bind_dom"/>
</dbReference>
<dbReference type="SUPFAM" id="SSF50729">
    <property type="entry name" value="PH domain-like"/>
    <property type="match status" value="1"/>
</dbReference>
<dbReference type="InterPro" id="IPR053074">
    <property type="entry name" value="NPC_Nucleoporin"/>
</dbReference>
<organism evidence="10 11">
    <name type="scientific">Pneumocystis wakefieldiae</name>
    <dbReference type="NCBI Taxonomy" id="38082"/>
    <lineage>
        <taxon>Eukaryota</taxon>
        <taxon>Fungi</taxon>
        <taxon>Dikarya</taxon>
        <taxon>Ascomycota</taxon>
        <taxon>Taphrinomycotina</taxon>
        <taxon>Pneumocystomycetes</taxon>
        <taxon>Pneumocystaceae</taxon>
        <taxon>Pneumocystis</taxon>
    </lineage>
</organism>
<dbReference type="GO" id="GO:0005643">
    <property type="term" value="C:nuclear pore"/>
    <property type="evidence" value="ECO:0007669"/>
    <property type="project" value="UniProtKB-SubCell"/>
</dbReference>
<dbReference type="Pfam" id="PF00638">
    <property type="entry name" value="Ran_BP1"/>
    <property type="match status" value="1"/>
</dbReference>
<dbReference type="SMART" id="SM00160">
    <property type="entry name" value="RanBD"/>
    <property type="match status" value="1"/>
</dbReference>
<dbReference type="InterPro" id="IPR011993">
    <property type="entry name" value="PH-like_dom_sf"/>
</dbReference>
<evidence type="ECO:0000256" key="5">
    <source>
        <dbReference type="ARBA" id="ARBA00023010"/>
    </source>
</evidence>
<keyword evidence="11" id="KW-1185">Reference proteome</keyword>
<evidence type="ECO:0000256" key="3">
    <source>
        <dbReference type="ARBA" id="ARBA00022816"/>
    </source>
</evidence>
<dbReference type="OrthoDB" id="185618at2759"/>
<dbReference type="PROSITE" id="PS50196">
    <property type="entry name" value="RANBD1"/>
    <property type="match status" value="1"/>
</dbReference>
<feature type="region of interest" description="Disordered" evidence="8">
    <location>
        <begin position="261"/>
        <end position="294"/>
    </location>
</feature>
<evidence type="ECO:0000313" key="11">
    <source>
        <dbReference type="Proteomes" id="UP000663699"/>
    </source>
</evidence>
<feature type="domain" description="RanBD1" evidence="9">
    <location>
        <begin position="534"/>
        <end position="601"/>
    </location>
</feature>
<evidence type="ECO:0000313" key="10">
    <source>
        <dbReference type="EMBL" id="QSL65074.1"/>
    </source>
</evidence>
<evidence type="ECO:0000256" key="1">
    <source>
        <dbReference type="ARBA" id="ARBA00004567"/>
    </source>
</evidence>
<dbReference type="PANTHER" id="PTHR38697">
    <property type="entry name" value="NUCLEAR PORE COMPLEX PROTEIN SIMILAR TO S. CEREVISIAE NUP2 (EUROFUNG)"/>
    <property type="match status" value="1"/>
</dbReference>
<dbReference type="Pfam" id="PF08911">
    <property type="entry name" value="NUP50"/>
    <property type="match status" value="1"/>
</dbReference>
<evidence type="ECO:0000256" key="2">
    <source>
        <dbReference type="ARBA" id="ARBA00022448"/>
    </source>
</evidence>
<evidence type="ECO:0000259" key="9">
    <source>
        <dbReference type="PROSITE" id="PS50196"/>
    </source>
</evidence>
<dbReference type="CDD" id="cd13170">
    <property type="entry name" value="RanBD_NUP50"/>
    <property type="match status" value="1"/>
</dbReference>
<protein>
    <recommendedName>
        <fullName evidence="9">RanBD1 domain-containing protein</fullName>
    </recommendedName>
</protein>
<evidence type="ECO:0000256" key="7">
    <source>
        <dbReference type="ARBA" id="ARBA00023242"/>
    </source>
</evidence>
<keyword evidence="2" id="KW-0813">Transport</keyword>
<keyword evidence="7" id="KW-0539">Nucleus</keyword>
<keyword evidence="6" id="KW-0906">Nuclear pore complex</keyword>
<feature type="compositionally biased region" description="Low complexity" evidence="8">
    <location>
        <begin position="424"/>
        <end position="441"/>
    </location>
</feature>
<dbReference type="EMBL" id="CP054536">
    <property type="protein sequence ID" value="QSL65074.1"/>
    <property type="molecule type" value="Genomic_DNA"/>
</dbReference>
<evidence type="ECO:0000256" key="8">
    <source>
        <dbReference type="SAM" id="MobiDB-lite"/>
    </source>
</evidence>
<sequence length="649" mass="72645">MSKREADKQITKDDSIFSGSTEQEVVDLAKQASKEVLLKRKIAVPQSLKKRFSEQISTHSNPFANLQEPNGKQFLTACSTQFPTSTFSFVPPFQQEKKEKISEESLKSLSSPSSLPKNDIKNEYDLFLHRRSVNYFFQKAIEASITEDPFGDLSVACQEYIDYRKQIDESTELSSYVQSDTKQDAAVSKEQTNKPSDDSLISSKVLKKPEEKMDKNTEAKIHAVNSNKLPSSTFGIHMKSDENIQSAFGLSAAKNKNIFETNFTNENTNNLSKTPKERQENQSNTKRSLDSETKTVSTPFIINTPNTSTFSFPVISQTNDSATNKEATPDSTNLSIPEINKQEKNIFSFEVKKPNIEISNKSSNETDNKNLFSFTPITKTETNTPNNANSTPIFNFGLSVPSKDISSDFSWTPNKGIKFAASPSNNNNDNNNSDNNDNNNNTADKTPKFQFLNPLSARKFVNENITQHKPSESVGFEFGNKTNSGFSFGQFSTFSPTFTNFEQKNVSTSETTEDDAFPQEPRTNDSLIAAKGEGEENEDTIFTTKAKIYKYFVKENRFSDLGIGILKLNIDKDTSKARVLARLEGSGRVIINIALQKDFQYLITGKKSVKIPAVSSEGTGIDTYLVRVRDEEISKELRDLLESKKLGKQ</sequence>
<keyword evidence="4" id="KW-0653">Protein transport</keyword>
<name>A0A899FXP9_9ASCO</name>